<dbReference type="Proteomes" id="UP001196413">
    <property type="component" value="Unassembled WGS sequence"/>
</dbReference>
<protein>
    <submittedName>
        <fullName evidence="2">Uncharacterized protein</fullName>
    </submittedName>
</protein>
<comment type="caution">
    <text evidence="2">The sequence shown here is derived from an EMBL/GenBank/DDBJ whole genome shotgun (WGS) entry which is preliminary data.</text>
</comment>
<feature type="region of interest" description="Disordered" evidence="1">
    <location>
        <begin position="1"/>
        <end position="20"/>
    </location>
</feature>
<sequence length="70" mass="7992">MGGLESPLRNLVTSQKSNTSSNNASYFLLRALLRVIKIYKSPPNTHSGMIEYNIFDNVVYMEKLEARTRI</sequence>
<proteinExistence type="predicted"/>
<accession>A0AAD5RD62</accession>
<evidence type="ECO:0000313" key="2">
    <source>
        <dbReference type="EMBL" id="KAJ1374245.1"/>
    </source>
</evidence>
<dbReference type="AlphaFoldDB" id="A0AAD5RD62"/>
<evidence type="ECO:0000313" key="3">
    <source>
        <dbReference type="Proteomes" id="UP001196413"/>
    </source>
</evidence>
<reference evidence="2" key="1">
    <citation type="submission" date="2021-06" db="EMBL/GenBank/DDBJ databases">
        <title>Parelaphostrongylus tenuis whole genome reference sequence.</title>
        <authorList>
            <person name="Garwood T.J."/>
            <person name="Larsen P.A."/>
            <person name="Fountain-Jones N.M."/>
            <person name="Garbe J.R."/>
            <person name="Macchietto M.G."/>
            <person name="Kania S.A."/>
            <person name="Gerhold R.W."/>
            <person name="Richards J.E."/>
            <person name="Wolf T.M."/>
        </authorList>
    </citation>
    <scope>NUCLEOTIDE SEQUENCE</scope>
    <source>
        <strain evidence="2">MNPRO001-30</strain>
        <tissue evidence="2">Meninges</tissue>
    </source>
</reference>
<gene>
    <name evidence="2" type="ORF">KIN20_036892</name>
</gene>
<name>A0AAD5RD62_PARTN</name>
<organism evidence="2 3">
    <name type="scientific">Parelaphostrongylus tenuis</name>
    <name type="common">Meningeal worm</name>
    <dbReference type="NCBI Taxonomy" id="148309"/>
    <lineage>
        <taxon>Eukaryota</taxon>
        <taxon>Metazoa</taxon>
        <taxon>Ecdysozoa</taxon>
        <taxon>Nematoda</taxon>
        <taxon>Chromadorea</taxon>
        <taxon>Rhabditida</taxon>
        <taxon>Rhabditina</taxon>
        <taxon>Rhabditomorpha</taxon>
        <taxon>Strongyloidea</taxon>
        <taxon>Metastrongylidae</taxon>
        <taxon>Parelaphostrongylus</taxon>
    </lineage>
</organism>
<keyword evidence="3" id="KW-1185">Reference proteome</keyword>
<dbReference type="EMBL" id="JAHQIW010007418">
    <property type="protein sequence ID" value="KAJ1374245.1"/>
    <property type="molecule type" value="Genomic_DNA"/>
</dbReference>
<feature type="compositionally biased region" description="Polar residues" evidence="1">
    <location>
        <begin position="11"/>
        <end position="20"/>
    </location>
</feature>
<evidence type="ECO:0000256" key="1">
    <source>
        <dbReference type="SAM" id="MobiDB-lite"/>
    </source>
</evidence>